<comment type="pathway">
    <text evidence="2">Protein modification; protein glycosylation.</text>
</comment>
<dbReference type="CDD" id="cd23281">
    <property type="entry name" value="beta-trefoil_MIR_POMT1"/>
    <property type="match status" value="1"/>
</dbReference>
<dbReference type="InterPro" id="IPR036300">
    <property type="entry name" value="MIR_dom_sf"/>
</dbReference>
<dbReference type="EMBL" id="GAMC01009458">
    <property type="protein sequence ID" value="JAB97097.1"/>
    <property type="molecule type" value="mRNA"/>
</dbReference>
<dbReference type="EMBL" id="GAMC01009454">
    <property type="protein sequence ID" value="JAB97101.1"/>
    <property type="molecule type" value="mRNA"/>
</dbReference>
<comment type="function">
    <text evidence="14">Rt/POMT1 and tw/POMT2 function as a protein O-mannosyltransferase in association with each other to generate and maintain normal muscle development.</text>
</comment>
<evidence type="ECO:0000256" key="16">
    <source>
        <dbReference type="ARBA" id="ARBA00073145"/>
    </source>
</evidence>
<dbReference type="SMART" id="SM00472">
    <property type="entry name" value="MIR"/>
    <property type="match status" value="3"/>
</dbReference>
<dbReference type="GO" id="GO:0004169">
    <property type="term" value="F:dolichyl-phosphate-mannose-protein mannosyltransferase activity"/>
    <property type="evidence" value="ECO:0007669"/>
    <property type="project" value="UniProtKB-EC"/>
</dbReference>
<dbReference type="OrthoDB" id="292747at2759"/>
<dbReference type="PANTHER" id="PTHR10050">
    <property type="entry name" value="DOLICHYL-PHOSPHATE-MANNOSE--PROTEIN MANNOSYLTRANSFERASE"/>
    <property type="match status" value="1"/>
</dbReference>
<dbReference type="Pfam" id="PF16192">
    <property type="entry name" value="PMT_4TMC"/>
    <property type="match status" value="1"/>
</dbReference>
<feature type="transmembrane region" description="Helical" evidence="19">
    <location>
        <begin position="906"/>
        <end position="929"/>
    </location>
</feature>
<protein>
    <recommendedName>
        <fullName evidence="16">Protein O-mannosyltransferase 1</fullName>
        <ecNumber evidence="4">2.4.1.109</ecNumber>
    </recommendedName>
    <alternativeName>
        <fullName evidence="17">Protein rotated abdomen</fullName>
    </alternativeName>
</protein>
<feature type="transmembrane region" description="Helical" evidence="19">
    <location>
        <begin position="404"/>
        <end position="423"/>
    </location>
</feature>
<reference evidence="22" key="2">
    <citation type="journal article" date="2014" name="BMC Genomics">
        <title>A genomic perspective to assessing quality of mass-reared SIT flies used in Mediterranean fruit fly (Ceratitis capitata) eradication in California.</title>
        <authorList>
            <person name="Calla B."/>
            <person name="Hall B."/>
            <person name="Hou S."/>
            <person name="Geib S.M."/>
        </authorList>
    </citation>
    <scope>NUCLEOTIDE SEQUENCE</scope>
</reference>
<feature type="transmembrane region" description="Helical" evidence="19">
    <location>
        <begin position="467"/>
        <end position="486"/>
    </location>
</feature>
<dbReference type="EMBL" id="GAMC01009460">
    <property type="protein sequence ID" value="JAB97095.1"/>
    <property type="molecule type" value="mRNA"/>
</dbReference>
<reference evidence="21" key="3">
    <citation type="submission" date="2020-11" db="EMBL/GenBank/DDBJ databases">
        <authorList>
            <person name="Whitehead M."/>
        </authorList>
    </citation>
    <scope>NUCLEOTIDE SEQUENCE</scope>
    <source>
        <strain evidence="21">EGII</strain>
    </source>
</reference>
<dbReference type="EMBL" id="GAMC01009462">
    <property type="protein sequence ID" value="JAB97093.1"/>
    <property type="molecule type" value="mRNA"/>
</dbReference>
<feature type="transmembrane region" description="Helical" evidence="19">
    <location>
        <begin position="429"/>
        <end position="446"/>
    </location>
</feature>
<feature type="transmembrane region" description="Helical" evidence="19">
    <location>
        <begin position="379"/>
        <end position="397"/>
    </location>
</feature>
<comment type="catalytic activity">
    <reaction evidence="12">
        <text>a di-trans,poly-cis-dolichyl beta-D-mannosyl phosphate + L-threonyl-[protein] = 3-O-(alpha-D-mannosyl)-L-threonyl-[protein] + a di-trans,poly-cis-dolichyl phosphate + H(+)</text>
        <dbReference type="Rhea" id="RHEA:53396"/>
        <dbReference type="Rhea" id="RHEA-COMP:11060"/>
        <dbReference type="Rhea" id="RHEA-COMP:13547"/>
        <dbReference type="Rhea" id="RHEA-COMP:19498"/>
        <dbReference type="Rhea" id="RHEA-COMP:19501"/>
        <dbReference type="ChEBI" id="CHEBI:15378"/>
        <dbReference type="ChEBI" id="CHEBI:30013"/>
        <dbReference type="ChEBI" id="CHEBI:57683"/>
        <dbReference type="ChEBI" id="CHEBI:58211"/>
        <dbReference type="ChEBI" id="CHEBI:137323"/>
        <dbReference type="EC" id="2.4.1.109"/>
    </reaction>
</comment>
<evidence type="ECO:0000256" key="17">
    <source>
        <dbReference type="ARBA" id="ARBA00079036"/>
    </source>
</evidence>
<evidence type="ECO:0000256" key="11">
    <source>
        <dbReference type="ARBA" id="ARBA00023136"/>
    </source>
</evidence>
<evidence type="ECO:0000313" key="21">
    <source>
        <dbReference type="EMBL" id="CAD7005076.1"/>
    </source>
</evidence>
<accession>W8C4P4</accession>
<comment type="subunit">
    <text evidence="15">Interacts with tw/POMT2.</text>
</comment>
<feature type="transmembrane region" description="Helical" evidence="19">
    <location>
        <begin position="356"/>
        <end position="373"/>
    </location>
</feature>
<evidence type="ECO:0000256" key="13">
    <source>
        <dbReference type="ARBA" id="ARBA00045102"/>
    </source>
</evidence>
<dbReference type="Pfam" id="PF02815">
    <property type="entry name" value="MIR"/>
    <property type="match status" value="1"/>
</dbReference>
<feature type="transmembrane region" description="Helical" evidence="19">
    <location>
        <begin position="864"/>
        <end position="886"/>
    </location>
</feature>
<name>W8C4P4_CERCA</name>
<feature type="transmembrane region" description="Helical" evidence="19">
    <location>
        <begin position="836"/>
        <end position="852"/>
    </location>
</feature>
<gene>
    <name evidence="22" type="primary">POMT1</name>
    <name evidence="21" type="ORF">CCAP1982_LOCUS13440</name>
</gene>
<evidence type="ECO:0000256" key="7">
    <source>
        <dbReference type="ARBA" id="ARBA00022692"/>
    </source>
</evidence>
<keyword evidence="7 19" id="KW-0812">Transmembrane</keyword>
<dbReference type="EMBL" id="GAMC01009456">
    <property type="protein sequence ID" value="JAB97099.1"/>
    <property type="molecule type" value="mRNA"/>
</dbReference>
<evidence type="ECO:0000256" key="5">
    <source>
        <dbReference type="ARBA" id="ARBA00022676"/>
    </source>
</evidence>
<organism evidence="22">
    <name type="scientific">Ceratitis capitata</name>
    <name type="common">Mediterranean fruit fly</name>
    <name type="synonym">Tephritis capitata</name>
    <dbReference type="NCBI Taxonomy" id="7213"/>
    <lineage>
        <taxon>Eukaryota</taxon>
        <taxon>Metazoa</taxon>
        <taxon>Ecdysozoa</taxon>
        <taxon>Arthropoda</taxon>
        <taxon>Hexapoda</taxon>
        <taxon>Insecta</taxon>
        <taxon>Pterygota</taxon>
        <taxon>Neoptera</taxon>
        <taxon>Endopterygota</taxon>
        <taxon>Diptera</taxon>
        <taxon>Brachycera</taxon>
        <taxon>Muscomorpha</taxon>
        <taxon>Tephritoidea</taxon>
        <taxon>Tephritidae</taxon>
        <taxon>Ceratitis</taxon>
        <taxon>Ceratitis</taxon>
    </lineage>
</organism>
<evidence type="ECO:0000256" key="6">
    <source>
        <dbReference type="ARBA" id="ARBA00022679"/>
    </source>
</evidence>
<evidence type="ECO:0000256" key="4">
    <source>
        <dbReference type="ARBA" id="ARBA00012839"/>
    </source>
</evidence>
<keyword evidence="11 19" id="KW-0472">Membrane</keyword>
<comment type="similarity">
    <text evidence="3">Belongs to the glycosyltransferase 39 family.</text>
</comment>
<dbReference type="PANTHER" id="PTHR10050:SF51">
    <property type="entry name" value="PROTEIN O-MANNOSYL-TRANSFERASE 1"/>
    <property type="match status" value="1"/>
</dbReference>
<sequence length="966" mass="110712">MFGNGSSVKRRKALITKPKSKYAAVSTSSVYVNSSSAATTTTGATSTKNSKINDPYNASMLEPTSLNKRLQRYSLSDILAVIMWRSKTAKQANASNSSTPCPSSTLVLRGTPSKLCNRSIACCHDVNCSLNAMNERFAVFANQQEYQQKIQRVSISSNASAVSSDSRSQSSRRSRSSTATSLRESVTKTTPPIEQTRALRDSSPDSGVGIEANKATVPTEMPPVNIALPPLGRHFTVHLQLDLCTWLLFILALCTRFYKLSTPRHVVFDEIHYGKYISYYMRNIFFFDQHPPLGKQLIAAVAHVANGYDGNYTFPHIGAEYSDNVPVFWLRFLPALSGSALAPVVYKLLMEAQCSVWSAFLGGLLVIFDNALLTQSRFILMESMLIFFTTCGLYYMLCFQRSRFGSIIWLLFGLMAATCFTFAATTKYVGFLTYSMAGYISCQFLWDKLYDATLSNLHITLQTLARIFIFTIVPVTLYMGIFYIHLQVLFRAGPHDSAMTSAFQASLDGGLASITKGQPLKVVHGSQITLRHTHGRTCWLHSHTHVYPVRYPDKRGSSHQQQVTCYSFKDVNNWWIVKRPEREDLVVGDELDVIRHGDIIQLVHGITSRGLNSHDVAAPMTPQCQEVSCYIDYEIKMRGELLWRVEILNRDTEGHIWHAIKSEVRLIHQTTGAALRFSGRQLPDWGFNQHEVVADRAVEHKDAIWNVEEHRYTKTQDHRERERQLLKAEMIPTKKTKLSFLQKFYELQTKMLWNTKTLTAHMYSSSPLEWPLLDKGIAYWVDSKTNSQIHLLGNIITWYTGTGALLLYIVLNIFYVLRRRRLHFDIPESEWKRFRYAGDIFLVAYLMHYLPYFTMDRALFLHNYLPAFIFKLLLLCYIIEHIDYLLQLHCSTKDKDSAKKTVRPKLIWLVRSYRLGIILWFVAVLWVFFKFLPLTYGIKKLSSDEVINLRWKDTWDFIIQREQIIK</sequence>
<proteinExistence type="evidence at transcript level"/>
<keyword evidence="5 22" id="KW-0328">Glycosyltransferase</keyword>
<comment type="catalytic activity">
    <reaction evidence="13">
        <text>a di-trans,poly-cis-dolichyl beta-D-mannosyl phosphate + L-seryl-[protein] = 3-O-(alpha-D-mannosyl)-L-seryl-[protein] + a di-trans,poly-cis-dolichyl phosphate + H(+)</text>
        <dbReference type="Rhea" id="RHEA:17377"/>
        <dbReference type="Rhea" id="RHEA-COMP:9863"/>
        <dbReference type="Rhea" id="RHEA-COMP:13546"/>
        <dbReference type="Rhea" id="RHEA-COMP:19498"/>
        <dbReference type="Rhea" id="RHEA-COMP:19501"/>
        <dbReference type="ChEBI" id="CHEBI:15378"/>
        <dbReference type="ChEBI" id="CHEBI:29999"/>
        <dbReference type="ChEBI" id="CHEBI:57683"/>
        <dbReference type="ChEBI" id="CHEBI:58211"/>
        <dbReference type="ChEBI" id="CHEBI:137321"/>
        <dbReference type="EC" id="2.4.1.109"/>
    </reaction>
</comment>
<keyword evidence="23" id="KW-1185">Reference proteome</keyword>
<dbReference type="InterPro" id="IPR032421">
    <property type="entry name" value="PMT_4TMC"/>
</dbReference>
<dbReference type="EMBL" id="CAJHJT010000034">
    <property type="protein sequence ID" value="CAD7005076.1"/>
    <property type="molecule type" value="Genomic_DNA"/>
</dbReference>
<evidence type="ECO:0000256" key="19">
    <source>
        <dbReference type="SAM" id="Phobius"/>
    </source>
</evidence>
<evidence type="ECO:0000256" key="12">
    <source>
        <dbReference type="ARBA" id="ARBA00045085"/>
    </source>
</evidence>
<keyword evidence="6 22" id="KW-0808">Transferase</keyword>
<dbReference type="UniPathway" id="UPA00378"/>
<reference evidence="22" key="1">
    <citation type="submission" date="2013-07" db="EMBL/GenBank/DDBJ databases">
        <authorList>
            <person name="Geib S."/>
        </authorList>
    </citation>
    <scope>NUCLEOTIDE SEQUENCE</scope>
</reference>
<evidence type="ECO:0000256" key="3">
    <source>
        <dbReference type="ARBA" id="ARBA00007222"/>
    </source>
</evidence>
<evidence type="ECO:0000256" key="10">
    <source>
        <dbReference type="ARBA" id="ARBA00022989"/>
    </source>
</evidence>
<keyword evidence="8" id="KW-0677">Repeat</keyword>
<feature type="region of interest" description="Disordered" evidence="18">
    <location>
        <begin position="161"/>
        <end position="214"/>
    </location>
</feature>
<keyword evidence="9" id="KW-0256">Endoplasmic reticulum</keyword>
<dbReference type="AlphaFoldDB" id="W8C4P4"/>
<feature type="domain" description="MIR" evidence="20">
    <location>
        <begin position="519"/>
        <end position="580"/>
    </location>
</feature>
<dbReference type="EMBL" id="GAMC01009452">
    <property type="protein sequence ID" value="JAB97103.1"/>
    <property type="molecule type" value="mRNA"/>
</dbReference>
<evidence type="ECO:0000256" key="18">
    <source>
        <dbReference type="SAM" id="MobiDB-lite"/>
    </source>
</evidence>
<dbReference type="PROSITE" id="PS50919">
    <property type="entry name" value="MIR"/>
    <property type="match status" value="3"/>
</dbReference>
<dbReference type="Proteomes" id="UP000606786">
    <property type="component" value="Unassembled WGS sequence"/>
</dbReference>
<feature type="transmembrane region" description="Helical" evidence="19">
    <location>
        <begin position="796"/>
        <end position="815"/>
    </location>
</feature>
<feature type="transmembrane region" description="Helical" evidence="19">
    <location>
        <begin position="328"/>
        <end position="349"/>
    </location>
</feature>
<evidence type="ECO:0000313" key="22">
    <source>
        <dbReference type="EMBL" id="JAB97099.1"/>
    </source>
</evidence>
<evidence type="ECO:0000259" key="20">
    <source>
        <dbReference type="PROSITE" id="PS50919"/>
    </source>
</evidence>
<dbReference type="Gene3D" id="2.80.10.50">
    <property type="match status" value="1"/>
</dbReference>
<dbReference type="EC" id="2.4.1.109" evidence="4"/>
<evidence type="ECO:0000256" key="8">
    <source>
        <dbReference type="ARBA" id="ARBA00022737"/>
    </source>
</evidence>
<dbReference type="InterPro" id="IPR003342">
    <property type="entry name" value="ArnT-like_N"/>
</dbReference>
<dbReference type="Pfam" id="PF02366">
    <property type="entry name" value="PMT"/>
    <property type="match status" value="1"/>
</dbReference>
<feature type="domain" description="MIR" evidence="20">
    <location>
        <begin position="653"/>
        <end position="710"/>
    </location>
</feature>
<evidence type="ECO:0000313" key="23">
    <source>
        <dbReference type="Proteomes" id="UP000606786"/>
    </source>
</evidence>
<evidence type="ECO:0000256" key="2">
    <source>
        <dbReference type="ARBA" id="ARBA00004922"/>
    </source>
</evidence>
<dbReference type="FunFam" id="2.80.10.50:FF:000012">
    <property type="entry name" value="Protein O-mannosyl-transferase 1"/>
    <property type="match status" value="1"/>
</dbReference>
<dbReference type="InterPro" id="IPR016093">
    <property type="entry name" value="MIR_motif"/>
</dbReference>
<evidence type="ECO:0000256" key="1">
    <source>
        <dbReference type="ARBA" id="ARBA00004477"/>
    </source>
</evidence>
<dbReference type="InterPro" id="IPR027005">
    <property type="entry name" value="PMT-like"/>
</dbReference>
<evidence type="ECO:0000256" key="15">
    <source>
        <dbReference type="ARBA" id="ARBA00061810"/>
    </source>
</evidence>
<dbReference type="GO" id="GO:0005789">
    <property type="term" value="C:endoplasmic reticulum membrane"/>
    <property type="evidence" value="ECO:0007669"/>
    <property type="project" value="UniProtKB-SubCell"/>
</dbReference>
<dbReference type="SUPFAM" id="SSF82109">
    <property type="entry name" value="MIR domain"/>
    <property type="match status" value="1"/>
</dbReference>
<keyword evidence="10 19" id="KW-1133">Transmembrane helix</keyword>
<feature type="domain" description="MIR" evidence="20">
    <location>
        <begin position="591"/>
        <end position="648"/>
    </location>
</feature>
<comment type="subcellular location">
    <subcellularLocation>
        <location evidence="1">Endoplasmic reticulum membrane</location>
        <topology evidence="1">Multi-pass membrane protein</topology>
    </subcellularLocation>
</comment>
<evidence type="ECO:0000256" key="14">
    <source>
        <dbReference type="ARBA" id="ARBA00059310"/>
    </source>
</evidence>
<evidence type="ECO:0000256" key="9">
    <source>
        <dbReference type="ARBA" id="ARBA00022824"/>
    </source>
</evidence>